<evidence type="ECO:0000313" key="2">
    <source>
        <dbReference type="Proteomes" id="UP000615989"/>
    </source>
</evidence>
<organism evidence="1 2">
    <name type="scientific">Aromatoleum anaerobium</name>
    <dbReference type="NCBI Taxonomy" id="182180"/>
    <lineage>
        <taxon>Bacteria</taxon>
        <taxon>Pseudomonadati</taxon>
        <taxon>Pseudomonadota</taxon>
        <taxon>Betaproteobacteria</taxon>
        <taxon>Rhodocyclales</taxon>
        <taxon>Rhodocyclaceae</taxon>
        <taxon>Aromatoleum</taxon>
    </lineage>
</organism>
<reference evidence="1" key="1">
    <citation type="submission" date="2019-12" db="EMBL/GenBank/DDBJ databases">
        <title>Comparative genomics gives insights into the taxonomy of the Azoarcus-Aromatoleum group and reveals separate origins of nif in the plant-associated Azoarcus and non-plant-associated Aromatoleum sub-groups.</title>
        <authorList>
            <person name="Lafos M."/>
            <person name="Maluk M."/>
            <person name="Batista M."/>
            <person name="Junghare M."/>
            <person name="Carmona M."/>
            <person name="Faoro H."/>
            <person name="Cruz L.M."/>
            <person name="Battistoni F."/>
            <person name="De Souza E."/>
            <person name="Pedrosa F."/>
            <person name="Chen W.-M."/>
            <person name="Poole P.S."/>
            <person name="Dixon R.A."/>
            <person name="James E.K."/>
        </authorList>
    </citation>
    <scope>NUCLEOTIDE SEQUENCE</scope>
    <source>
        <strain evidence="1">LuFRes1</strain>
    </source>
</reference>
<gene>
    <name evidence="1" type="ORF">GO606_07555</name>
</gene>
<evidence type="ECO:0000313" key="1">
    <source>
        <dbReference type="EMBL" id="NMG24584.1"/>
    </source>
</evidence>
<sequence>MVERLVVCRNPLLTEERARKRTELLAATEAELMQDLATLAYNVTHTTLNPNAKIVLTARPTPLQEKAFQLLGVTPARTQ</sequence>
<protein>
    <submittedName>
        <fullName evidence="1">Uncharacterized protein</fullName>
    </submittedName>
</protein>
<proteinExistence type="predicted"/>
<accession>A0ABX1PJ73</accession>
<dbReference type="EMBL" id="WTVG01000016">
    <property type="protein sequence ID" value="NMG24584.1"/>
    <property type="molecule type" value="Genomic_DNA"/>
</dbReference>
<keyword evidence="2" id="KW-1185">Reference proteome</keyword>
<name>A0ABX1PJ73_9RHOO</name>
<comment type="caution">
    <text evidence="1">The sequence shown here is derived from an EMBL/GenBank/DDBJ whole genome shotgun (WGS) entry which is preliminary data.</text>
</comment>
<dbReference type="RefSeq" id="WP_169117964.1">
    <property type="nucleotide sequence ID" value="NZ_WTVG02000037.1"/>
</dbReference>
<dbReference type="Proteomes" id="UP000615989">
    <property type="component" value="Unassembled WGS sequence"/>
</dbReference>